<evidence type="ECO:0000313" key="2">
    <source>
        <dbReference type="EMBL" id="GAW84099.1"/>
    </source>
</evidence>
<dbReference type="RefSeq" id="XP_028546688.1">
    <property type="nucleotide sequence ID" value="XM_028690887.1"/>
</dbReference>
<organism evidence="2 3">
    <name type="scientific">Plasmodium gonderi</name>
    <dbReference type="NCBI Taxonomy" id="77519"/>
    <lineage>
        <taxon>Eukaryota</taxon>
        <taxon>Sar</taxon>
        <taxon>Alveolata</taxon>
        <taxon>Apicomplexa</taxon>
        <taxon>Aconoidasida</taxon>
        <taxon>Haemosporida</taxon>
        <taxon>Plasmodiidae</taxon>
        <taxon>Plasmodium</taxon>
        <taxon>Plasmodium (Plasmodium)</taxon>
    </lineage>
</organism>
<feature type="transmembrane region" description="Helical" evidence="1">
    <location>
        <begin position="264"/>
        <end position="282"/>
    </location>
</feature>
<gene>
    <name evidence="2" type="ORF">PGO_001080</name>
</gene>
<name>A0A1Y1JNR0_PLAGO</name>
<dbReference type="Proteomes" id="UP000195521">
    <property type="component" value="Unassembled WGS sequence"/>
</dbReference>
<dbReference type="EMBL" id="BDQF01000109">
    <property type="protein sequence ID" value="GAW84099.1"/>
    <property type="molecule type" value="Genomic_DNA"/>
</dbReference>
<sequence length="337" mass="39231">MSDEKTEKINNFDFTSIYPDCRNDFNNYNRSSLHASLYSGYSAVCNNFRLNIGVHGYGQVFQENFCLPLCYYLNYIKESNSKSDFNVDASCKYFYYKLKDLVKKYRGTCDERGNCYVILRLPRKNATLINVPDICMKVVEDISIIEENLYNVFYHLDGLYTAIHRCNKNPRLCKWDGKTCKNAIENLKTCEFKNNRSFNELITKFENQYNSLCSEPEHKSVKEKRTPQEISIIEKNSEASENARTQAIKDKYTSAMIGTFTDTGTGMVVLPFIIFIIVFVLFKYTSYGSYIQLGVKNLRSALKKKNKNHSDLIDSFEKTYKNSVDKKYKVAYASQYY</sequence>
<protein>
    <submittedName>
        <fullName evidence="2">Variable surface protein</fullName>
    </submittedName>
</protein>
<evidence type="ECO:0000313" key="3">
    <source>
        <dbReference type="Proteomes" id="UP000195521"/>
    </source>
</evidence>
<proteinExistence type="predicted"/>
<keyword evidence="1" id="KW-0472">Membrane</keyword>
<comment type="caution">
    <text evidence="2">The sequence shown here is derived from an EMBL/GenBank/DDBJ whole genome shotgun (WGS) entry which is preliminary data.</text>
</comment>
<evidence type="ECO:0000256" key="1">
    <source>
        <dbReference type="SAM" id="Phobius"/>
    </source>
</evidence>
<keyword evidence="1" id="KW-0812">Transmembrane</keyword>
<keyword evidence="1" id="KW-1133">Transmembrane helix</keyword>
<dbReference type="AlphaFoldDB" id="A0A1Y1JNR0"/>
<accession>A0A1Y1JNR0</accession>
<keyword evidence="3" id="KW-1185">Reference proteome</keyword>
<dbReference type="GeneID" id="39744907"/>
<reference evidence="3" key="1">
    <citation type="submission" date="2017-04" db="EMBL/GenBank/DDBJ databases">
        <title>Plasmodium gonderi genome.</title>
        <authorList>
            <person name="Arisue N."/>
            <person name="Honma H."/>
            <person name="Kawai S."/>
            <person name="Tougan T."/>
            <person name="Tanabe K."/>
            <person name="Horii T."/>
        </authorList>
    </citation>
    <scope>NUCLEOTIDE SEQUENCE [LARGE SCALE GENOMIC DNA]</scope>
    <source>
        <strain evidence="3">ATCC 30045</strain>
    </source>
</reference>